<dbReference type="PANTHER" id="PTHR45978">
    <property type="entry name" value="SPX DOMAIN-CONTAINING PROTEIN 3"/>
    <property type="match status" value="1"/>
</dbReference>
<proteinExistence type="evidence at protein level"/>
<accession>A0A1P8B9Y0</accession>
<dbReference type="InterPro" id="IPR004331">
    <property type="entry name" value="SPX_dom"/>
</dbReference>
<feature type="region of interest" description="Disordered" evidence="2">
    <location>
        <begin position="353"/>
        <end position="387"/>
    </location>
</feature>
<feature type="compositionally biased region" description="Low complexity" evidence="2">
    <location>
        <begin position="295"/>
        <end position="306"/>
    </location>
</feature>
<evidence type="ECO:0000313" key="6">
    <source>
        <dbReference type="Proteomes" id="UP000006548"/>
    </source>
</evidence>
<dbReference type="PROSITE" id="PS51382">
    <property type="entry name" value="SPX"/>
    <property type="match status" value="1"/>
</dbReference>
<reference evidence="5 6" key="1">
    <citation type="journal article" date="2000" name="Nature">
        <title>Sequence and analysis of chromosome 5 of the plant Arabidopsis thaliana.</title>
        <authorList>
            <consortium name="Kazusa DNA Research Institute"/>
            <consortium name="Cold Spring Harbor and Washington University in St Louis Sequencing Consortium"/>
            <consortium name="European Union Arabidopsis Genome Sequencing Consortium"/>
            <person name="Tabata S."/>
            <person name="Kaneko T."/>
            <person name="Nakamura Y."/>
            <person name="Kotani H."/>
            <person name="Kato T."/>
            <person name="Asamizu E."/>
            <person name="Miyajima N."/>
            <person name="Sasamoto S."/>
            <person name="Kimura T."/>
            <person name="Hosouchi T."/>
            <person name="Kawashima K."/>
            <person name="Kohara M."/>
            <person name="Matsumoto M."/>
            <person name="Matsuno A."/>
            <person name="Muraki A."/>
            <person name="Nakayama S."/>
            <person name="Nakazaki N."/>
            <person name="Naruo K."/>
            <person name="Okumura S."/>
            <person name="Shinpo S."/>
            <person name="Takeuchi C."/>
            <person name="Wada T."/>
            <person name="Watanabe A."/>
            <person name="Yamada M."/>
            <person name="Yasuda M."/>
            <person name="Sato S."/>
            <person name="de la Bastide M."/>
            <person name="Huang E."/>
            <person name="Spiegel L."/>
            <person name="Gnoj L."/>
            <person name="O'Shaughnessy A."/>
            <person name="Preston R."/>
            <person name="Habermann K."/>
            <person name="Murray J."/>
            <person name="Johnson D."/>
            <person name="Rohlfing T."/>
            <person name="Nelson J."/>
            <person name="Stoneking T."/>
            <person name="Pepin K."/>
            <person name="Spieth J."/>
            <person name="Sekhon M."/>
            <person name="Armstrong J."/>
            <person name="Becker M."/>
            <person name="Belter E."/>
            <person name="Cordum H."/>
            <person name="Cordes M."/>
            <person name="Courtney L."/>
            <person name="Courtney W."/>
            <person name="Dante M."/>
            <person name="Du H."/>
            <person name="Edwards J."/>
            <person name="Fryman J."/>
            <person name="Haakensen B."/>
            <person name="Lamar E."/>
            <person name="Latreille P."/>
            <person name="Leonard S."/>
            <person name="Meyer R."/>
            <person name="Mulvaney E."/>
            <person name="Ozersky P."/>
            <person name="Riley A."/>
            <person name="Strowmatt C."/>
            <person name="Wagner-McPherson C."/>
            <person name="Wollam A."/>
            <person name="Yoakum M."/>
            <person name="Bell M."/>
            <person name="Dedhia N."/>
            <person name="Parnell L."/>
            <person name="Shah R."/>
            <person name="Rodriguez M."/>
            <person name="See L.H."/>
            <person name="Vil D."/>
            <person name="Baker J."/>
            <person name="Kirchoff K."/>
            <person name="Toth K."/>
            <person name="King L."/>
            <person name="Bahret A."/>
            <person name="Miller B."/>
            <person name="Marra M."/>
            <person name="Martienssen R."/>
            <person name="McCombie W.R."/>
            <person name="Wilson R.K."/>
            <person name="Murphy G."/>
            <person name="Bancroft I."/>
            <person name="Volckaert G."/>
            <person name="Wambutt R."/>
            <person name="Dusterhoft A."/>
            <person name="Stiekema W."/>
            <person name="Pohl T."/>
            <person name="Entian K.D."/>
            <person name="Terryn N."/>
            <person name="Hartley N."/>
            <person name="Bent E."/>
            <person name="Johnson S."/>
            <person name="Langham S.A."/>
            <person name="McCullagh B."/>
            <person name="Robben J."/>
            <person name="Grymonprez B."/>
            <person name="Zimmermann W."/>
            <person name="Ramsperger U."/>
            <person name="Wedler H."/>
            <person name="Balke K."/>
            <person name="Wedler E."/>
            <person name="Peters S."/>
            <person name="van Staveren M."/>
            <person name="Dirkse W."/>
            <person name="Mooijman P."/>
            <person name="Lankhorst R.K."/>
            <person name="Weitzenegger T."/>
            <person name="Bothe G."/>
            <person name="Rose M."/>
            <person name="Hauf J."/>
            <person name="Berneiser S."/>
            <person name="Hempel S."/>
            <person name="Feldpausch M."/>
            <person name="Lamberth S."/>
            <person name="Villarroel R."/>
            <person name="Gielen J."/>
            <person name="Ardiles W."/>
            <person name="Bents O."/>
            <person name="Lemcke K."/>
            <person name="Kolesov G."/>
            <person name="Mayer K."/>
            <person name="Rudd S."/>
            <person name="Schoof H."/>
            <person name="Schueller C."/>
            <person name="Zaccaria P."/>
            <person name="Mewes H.W."/>
            <person name="Bevan M."/>
            <person name="Fransz P."/>
        </authorList>
    </citation>
    <scope>NUCLEOTIDE SEQUENCE [LARGE SCALE GENOMIC DNA]</scope>
    <source>
        <strain evidence="6">cv. Columbia</strain>
    </source>
</reference>
<feature type="region of interest" description="Disordered" evidence="2">
    <location>
        <begin position="295"/>
        <end position="316"/>
    </location>
</feature>
<evidence type="ECO:0000256" key="2">
    <source>
        <dbReference type="SAM" id="MobiDB-lite"/>
    </source>
</evidence>
<dbReference type="Proteomes" id="UP000006548">
    <property type="component" value="Chromosome 5"/>
</dbReference>
<evidence type="ECO:0000313" key="5">
    <source>
        <dbReference type="EMBL" id="ANM68417.1"/>
    </source>
</evidence>
<evidence type="ECO:0000259" key="3">
    <source>
        <dbReference type="PROSITE" id="PS51382"/>
    </source>
</evidence>
<dbReference type="CDD" id="cd14481">
    <property type="entry name" value="SPX_AtSPX1_like"/>
    <property type="match status" value="1"/>
</dbReference>
<dbReference type="GO" id="GO:0070417">
    <property type="term" value="P:cellular response to cold"/>
    <property type="evidence" value="ECO:0007669"/>
    <property type="project" value="EnsemblPlants"/>
</dbReference>
<keyword evidence="6" id="KW-1185">Reference proteome</keyword>
<name>A0A1P8B9Y0_ARATH</name>
<dbReference type="ProteomicsDB" id="203531"/>
<dbReference type="OrthoDB" id="6493944at2759"/>
<gene>
    <name evidence="5 7" type="primary">SPX4</name>
    <name evidence="5" type="synonym">ATSPX4</name>
    <name evidence="5" type="synonym">SPX domain gene 4</name>
    <name evidence="4 5" type="ordered locus">At5g15330</name>
    <name evidence="5" type="ORF">F8M21.220</name>
    <name evidence="5" type="ORF">F8M21_220</name>
</gene>
<evidence type="ECO:0000256" key="1">
    <source>
        <dbReference type="SAM" id="Coils"/>
    </source>
</evidence>
<dbReference type="PANTHER" id="PTHR45978:SF7">
    <property type="entry name" value="SPX DOMAIN-CONTAINING PROTEIN 4"/>
    <property type="match status" value="1"/>
</dbReference>
<organism evidence="5 6">
    <name type="scientific">Arabidopsis thaliana</name>
    <name type="common">Mouse-ear cress</name>
    <dbReference type="NCBI Taxonomy" id="3702"/>
    <lineage>
        <taxon>Eukaryota</taxon>
        <taxon>Viridiplantae</taxon>
        <taxon>Streptophyta</taxon>
        <taxon>Embryophyta</taxon>
        <taxon>Tracheophyta</taxon>
        <taxon>Spermatophyta</taxon>
        <taxon>Magnoliopsida</taxon>
        <taxon>eudicotyledons</taxon>
        <taxon>Gunneridae</taxon>
        <taxon>Pentapetalae</taxon>
        <taxon>rosids</taxon>
        <taxon>malvids</taxon>
        <taxon>Brassicales</taxon>
        <taxon>Brassicaceae</taxon>
        <taxon>Camelineae</taxon>
        <taxon>Arabidopsis</taxon>
    </lineage>
</organism>
<dbReference type="GeneID" id="831385"/>
<dbReference type="ExpressionAtlas" id="A0A1P8B9Y0">
    <property type="expression patterns" value="baseline and differential"/>
</dbReference>
<dbReference type="InterPro" id="IPR031142">
    <property type="entry name" value="SPX_prot"/>
</dbReference>
<evidence type="ECO:0007829" key="9">
    <source>
        <dbReference type="ProteomicsDB" id="A0A1P8B9Y0"/>
    </source>
</evidence>
<sequence length="387" mass="44332">MKKKNEEDQWSIFNQKHPRPLHQILSLSLCKIPCSRAFLSLSRVRSYPRALHRRNLRLLHLDPTQSLFYMKFGKEFRTHLEETLPEWRDKFLCYKPLKKLLKYYPYYSADFGPANSDHNDSRPVFADTTNISSAADDGGVVPGVRPSEDLQGSFVRILNDELEKFNDFYVDKEEDFVIRLQELKERIEQVKEKNGEFASESEFSEEMMDIRRDLVTIHGEMVLLKNYSSLNFAGLVKILKKYDKRTGGLLRLPFTQLVLHQPFFTTEPLTRLVRECEANLELLFPSEAEVVESSSAVQAHSSSHQHNSPRISAETSSTLGNENLDIYKSTLAAMRAIRGLQKASSTYNPLSFSSLLQNEDDETVTAENSPNSGNKDDSEKEDTGPSH</sequence>
<keyword evidence="8 9" id="KW-1267">Proteomics identification</keyword>
<protein>
    <submittedName>
        <fullName evidence="5">SPX domain-containing protein 4</fullName>
    </submittedName>
</protein>
<dbReference type="EMBL" id="CP002688">
    <property type="protein sequence ID" value="ANM68417.1"/>
    <property type="molecule type" value="Genomic_DNA"/>
</dbReference>
<dbReference type="AlphaFoldDB" id="A0A1P8B9Y0"/>
<dbReference type="GO" id="GO:0016036">
    <property type="term" value="P:cellular response to phosphate starvation"/>
    <property type="evidence" value="ECO:0007669"/>
    <property type="project" value="InterPro"/>
</dbReference>
<keyword evidence="1" id="KW-0175">Coiled coil</keyword>
<dbReference type="Araport" id="AT5G15330"/>
<feature type="compositionally biased region" description="Basic and acidic residues" evidence="2">
    <location>
        <begin position="374"/>
        <end position="387"/>
    </location>
</feature>
<reference evidence="6" key="2">
    <citation type="journal article" date="2017" name="Plant J.">
        <title>Araport11: a complete reannotation of the Arabidopsis thaliana reference genome.</title>
        <authorList>
            <person name="Cheng C.Y."/>
            <person name="Krishnakumar V."/>
            <person name="Chan A.P."/>
            <person name="Thibaud-Nissen F."/>
            <person name="Schobel S."/>
            <person name="Town C.D."/>
        </authorList>
    </citation>
    <scope>GENOME REANNOTATION</scope>
    <source>
        <strain evidence="6">cv. Columbia</strain>
    </source>
</reference>
<dbReference type="RefSeq" id="NP_001330175.1">
    <property type="nucleotide sequence ID" value="NM_001343398.1"/>
</dbReference>
<evidence type="ECO:0000313" key="4">
    <source>
        <dbReference type="Araport" id="AT5G15330"/>
    </source>
</evidence>
<dbReference type="SMR" id="A0A1P8B9Y0"/>
<dbReference type="TAIR" id="AT5G15330">
    <property type="gene designation" value="SPX4"/>
</dbReference>
<feature type="coiled-coil region" evidence="1">
    <location>
        <begin position="173"/>
        <end position="200"/>
    </location>
</feature>
<feature type="domain" description="SPX" evidence="3">
    <location>
        <begin position="70"/>
        <end position="256"/>
    </location>
</feature>
<dbReference type="Pfam" id="PF03105">
    <property type="entry name" value="SPX"/>
    <property type="match status" value="3"/>
</dbReference>
<evidence type="ECO:0007829" key="8">
    <source>
        <dbReference type="PeptideAtlas" id="A0A1P8B9Y0"/>
    </source>
</evidence>
<evidence type="ECO:0000313" key="7">
    <source>
        <dbReference type="TAIR" id="AT5G15330"/>
    </source>
</evidence>